<dbReference type="CDD" id="cd02619">
    <property type="entry name" value="Peptidase_C1"/>
    <property type="match status" value="1"/>
</dbReference>
<dbReference type="GO" id="GO:0008234">
    <property type="term" value="F:cysteine-type peptidase activity"/>
    <property type="evidence" value="ECO:0007669"/>
    <property type="project" value="InterPro"/>
</dbReference>
<dbReference type="SMART" id="SM00645">
    <property type="entry name" value="Pept_C1"/>
    <property type="match status" value="1"/>
</dbReference>
<reference evidence="4" key="1">
    <citation type="submission" date="2020-10" db="EMBL/GenBank/DDBJ databases">
        <authorList>
            <person name="Gilroy R."/>
        </authorList>
    </citation>
    <scope>NUCLEOTIDE SEQUENCE</scope>
    <source>
        <strain evidence="4">ChiSjej1B19-3389</strain>
    </source>
</reference>
<feature type="chain" id="PRO_5038822137" description="Dockerin domain-containing protein" evidence="2">
    <location>
        <begin position="29"/>
        <end position="580"/>
    </location>
</feature>
<dbReference type="Pfam" id="PF00404">
    <property type="entry name" value="Dockerin_1"/>
    <property type="match status" value="1"/>
</dbReference>
<keyword evidence="2" id="KW-0732">Signal</keyword>
<dbReference type="Gene3D" id="1.10.1330.10">
    <property type="entry name" value="Dockerin domain"/>
    <property type="match status" value="1"/>
</dbReference>
<dbReference type="PROSITE" id="PS51766">
    <property type="entry name" value="DOCKERIN"/>
    <property type="match status" value="1"/>
</dbReference>
<organism evidence="4 5">
    <name type="scientific">Candidatus Scatavimonas merdigallinarum</name>
    <dbReference type="NCBI Taxonomy" id="2840914"/>
    <lineage>
        <taxon>Bacteria</taxon>
        <taxon>Bacillati</taxon>
        <taxon>Bacillota</taxon>
        <taxon>Clostridia</taxon>
        <taxon>Eubacteriales</taxon>
        <taxon>Oscillospiraceae</taxon>
        <taxon>Oscillospiraceae incertae sedis</taxon>
        <taxon>Candidatus Scatavimonas</taxon>
    </lineage>
</organism>
<dbReference type="SUPFAM" id="SSF63446">
    <property type="entry name" value="Type I dockerin domain"/>
    <property type="match status" value="1"/>
</dbReference>
<reference evidence="4" key="2">
    <citation type="journal article" date="2021" name="PeerJ">
        <title>Extensive microbial diversity within the chicken gut microbiome revealed by metagenomics and culture.</title>
        <authorList>
            <person name="Gilroy R."/>
            <person name="Ravi A."/>
            <person name="Getino M."/>
            <person name="Pursley I."/>
            <person name="Horton D.L."/>
            <person name="Alikhan N.F."/>
            <person name="Baker D."/>
            <person name="Gharbi K."/>
            <person name="Hall N."/>
            <person name="Watson M."/>
            <person name="Adriaenssens E.M."/>
            <person name="Foster-Nyarko E."/>
            <person name="Jarju S."/>
            <person name="Secka A."/>
            <person name="Antonio M."/>
            <person name="Oren A."/>
            <person name="Chaudhuri R.R."/>
            <person name="La Ragione R."/>
            <person name="Hildebrand F."/>
            <person name="Pallen M.J."/>
        </authorList>
    </citation>
    <scope>NUCLEOTIDE SEQUENCE</scope>
    <source>
        <strain evidence="4">ChiSjej1B19-3389</strain>
    </source>
</reference>
<proteinExistence type="inferred from homology"/>
<dbReference type="InterPro" id="IPR000668">
    <property type="entry name" value="Peptidase_C1A_C"/>
</dbReference>
<dbReference type="InterPro" id="IPR002105">
    <property type="entry name" value="Dockerin_1_rpt"/>
</dbReference>
<evidence type="ECO:0000256" key="1">
    <source>
        <dbReference type="ARBA" id="ARBA00008455"/>
    </source>
</evidence>
<dbReference type="Gene3D" id="3.90.70.10">
    <property type="entry name" value="Cysteine proteinases"/>
    <property type="match status" value="1"/>
</dbReference>
<dbReference type="GO" id="GO:0000272">
    <property type="term" value="P:polysaccharide catabolic process"/>
    <property type="evidence" value="ECO:0007669"/>
    <property type="project" value="InterPro"/>
</dbReference>
<dbReference type="PANTHER" id="PTHR12411">
    <property type="entry name" value="CYSTEINE PROTEASE FAMILY C1-RELATED"/>
    <property type="match status" value="1"/>
</dbReference>
<dbReference type="Pfam" id="PF00112">
    <property type="entry name" value="Peptidase_C1"/>
    <property type="match status" value="1"/>
</dbReference>
<feature type="signal peptide" evidence="2">
    <location>
        <begin position="1"/>
        <end position="28"/>
    </location>
</feature>
<feature type="domain" description="Dockerin" evidence="3">
    <location>
        <begin position="516"/>
        <end position="580"/>
    </location>
</feature>
<dbReference type="Proteomes" id="UP000886787">
    <property type="component" value="Unassembled WGS sequence"/>
</dbReference>
<sequence>MKRKKRLTAALCLCTAFFIFASAFPAGAVENKKFTADGNNKYSIASPSYTEEYASYLQNGSKDLLVPQMYKSTGTVLKRNGIALPASYSSADFGYVTPVKDQGNLNTCWVFGAISGLETYLIKNEFGSFDLSEEHANHWATTRTNGTGWQRTYTDGGYSQMMPGYFTSWSGPRLESDIPYRSGDTLSFEEIDQKGVTTIGVTDLMFLENDPDSIKQAIYTYGSVTAGCSTLKKYFNKQKTAFYCPDDFPGSANTGGHVVSVIGWNDQYEKENFNPLYRPQKDGAWLVKNSWGAQSNVEGFYWISYEDKYIFNKRYGKNYAIVRADLVKENQKIYQNEIYGATYDMAVYENANTGKEYLTQMTYANVFDFSDAYQSIEQVIFESEAAGAAYTVYYIPCEGGVPVQDQARWRLLANGRVPYSGYVSAETSGFIVPEGKGALGVRINAAGTDTHASLGVGEWLKNTTVNKMTFLPDVHKGDCYLFLDGTFLELTDVYRTLFNNDEIGGTLVIKAIASKSPFLRGDVDGNGYINISDVLLMQKHLAKFLVLDEAQIKTTADLNGDCLLTIEDVLLLQNILAKKN</sequence>
<name>A0A9D0ZJ20_9FIRM</name>
<dbReference type="EMBL" id="DVFW01000018">
    <property type="protein sequence ID" value="HIQ80264.1"/>
    <property type="molecule type" value="Genomic_DNA"/>
</dbReference>
<dbReference type="InterPro" id="IPR036439">
    <property type="entry name" value="Dockerin_dom_sf"/>
</dbReference>
<evidence type="ECO:0000256" key="2">
    <source>
        <dbReference type="SAM" id="SignalP"/>
    </source>
</evidence>
<comment type="similarity">
    <text evidence="1">Belongs to the peptidase C1 family.</text>
</comment>
<dbReference type="CDD" id="cd14256">
    <property type="entry name" value="Dockerin_I"/>
    <property type="match status" value="1"/>
</dbReference>
<evidence type="ECO:0000313" key="5">
    <source>
        <dbReference type="Proteomes" id="UP000886787"/>
    </source>
</evidence>
<evidence type="ECO:0000313" key="4">
    <source>
        <dbReference type="EMBL" id="HIQ80264.1"/>
    </source>
</evidence>
<dbReference type="InterPro" id="IPR038765">
    <property type="entry name" value="Papain-like_cys_pep_sf"/>
</dbReference>
<gene>
    <name evidence="4" type="ORF">IAD32_03140</name>
</gene>
<dbReference type="InterPro" id="IPR013128">
    <property type="entry name" value="Peptidase_C1A"/>
</dbReference>
<accession>A0A9D0ZJ20</accession>
<dbReference type="SUPFAM" id="SSF54001">
    <property type="entry name" value="Cysteine proteinases"/>
    <property type="match status" value="1"/>
</dbReference>
<protein>
    <recommendedName>
        <fullName evidence="3">Dockerin domain-containing protein</fullName>
    </recommendedName>
</protein>
<dbReference type="PROSITE" id="PS00018">
    <property type="entry name" value="EF_HAND_1"/>
    <property type="match status" value="1"/>
</dbReference>
<dbReference type="GO" id="GO:0006508">
    <property type="term" value="P:proteolysis"/>
    <property type="evidence" value="ECO:0007669"/>
    <property type="project" value="InterPro"/>
</dbReference>
<dbReference type="InterPro" id="IPR016134">
    <property type="entry name" value="Dockerin_dom"/>
</dbReference>
<dbReference type="AlphaFoldDB" id="A0A9D0ZJ20"/>
<dbReference type="GO" id="GO:0004553">
    <property type="term" value="F:hydrolase activity, hydrolyzing O-glycosyl compounds"/>
    <property type="evidence" value="ECO:0007669"/>
    <property type="project" value="InterPro"/>
</dbReference>
<dbReference type="InterPro" id="IPR018247">
    <property type="entry name" value="EF_Hand_1_Ca_BS"/>
</dbReference>
<comment type="caution">
    <text evidence="4">The sequence shown here is derived from an EMBL/GenBank/DDBJ whole genome shotgun (WGS) entry which is preliminary data.</text>
</comment>
<evidence type="ECO:0000259" key="3">
    <source>
        <dbReference type="PROSITE" id="PS51766"/>
    </source>
</evidence>